<evidence type="ECO:0000256" key="2">
    <source>
        <dbReference type="SAM" id="Phobius"/>
    </source>
</evidence>
<feature type="transmembrane region" description="Helical" evidence="2">
    <location>
        <begin position="292"/>
        <end position="313"/>
    </location>
</feature>
<dbReference type="eggNOG" id="ENOG502QTZH">
    <property type="taxonomic scope" value="Eukaryota"/>
</dbReference>
<keyword evidence="2" id="KW-0812">Transmembrane</keyword>
<keyword evidence="5" id="KW-1185">Reference proteome</keyword>
<dbReference type="FunCoup" id="C4R5H4">
    <property type="interactions" value="154"/>
</dbReference>
<evidence type="ECO:0000313" key="5">
    <source>
        <dbReference type="Proteomes" id="UP000000314"/>
    </source>
</evidence>
<dbReference type="Gene3D" id="1.20.1250.20">
    <property type="entry name" value="MFS general substrate transporter like domains"/>
    <property type="match status" value="1"/>
</dbReference>
<keyword evidence="2" id="KW-0472">Membrane</keyword>
<reference evidence="4 5" key="1">
    <citation type="journal article" date="2009" name="Nat. Biotechnol.">
        <title>Genome sequence of the recombinant protein production host Pichia pastoris.</title>
        <authorList>
            <person name="De Schutter K."/>
            <person name="Lin Y.C."/>
            <person name="Tiels P."/>
            <person name="Van Hecke A."/>
            <person name="Glinka S."/>
            <person name="Weber-Lehmann J."/>
            <person name="Rouze P."/>
            <person name="Van de Peer Y."/>
            <person name="Callewaert N."/>
        </authorList>
    </citation>
    <scope>NUCLEOTIDE SEQUENCE [LARGE SCALE GENOMIC DNA]</scope>
    <source>
        <strain evidence="5">GS115 / ATCC 20864</strain>
    </source>
</reference>
<feature type="transmembrane region" description="Helical" evidence="2">
    <location>
        <begin position="63"/>
        <end position="83"/>
    </location>
</feature>
<feature type="transmembrane region" description="Helical" evidence="2">
    <location>
        <begin position="194"/>
        <end position="217"/>
    </location>
</feature>
<evidence type="ECO:0000256" key="1">
    <source>
        <dbReference type="ARBA" id="ARBA00004141"/>
    </source>
</evidence>
<dbReference type="KEGG" id="ppa:PAS_chr3_0760"/>
<protein>
    <recommendedName>
        <fullName evidence="3">Major facilitator superfamily (MFS) profile domain-containing protein</fullName>
    </recommendedName>
</protein>
<proteinExistence type="predicted"/>
<dbReference type="AlphaFoldDB" id="C4R5H4"/>
<dbReference type="PANTHER" id="PTHR23520">
    <property type="entry name" value="TRANSPORTER, PUTATIVE (AFU_ORTHOLOGUE AFUA_3G04000)-RELATED"/>
    <property type="match status" value="1"/>
</dbReference>
<keyword evidence="2" id="KW-1133">Transmembrane helix</keyword>
<dbReference type="SUPFAM" id="SSF103473">
    <property type="entry name" value="MFS general substrate transporter"/>
    <property type="match status" value="1"/>
</dbReference>
<dbReference type="PROSITE" id="PS50850">
    <property type="entry name" value="MFS"/>
    <property type="match status" value="1"/>
</dbReference>
<dbReference type="EMBL" id="FN392321">
    <property type="protein sequence ID" value="CAY70810.1"/>
    <property type="molecule type" value="Genomic_DNA"/>
</dbReference>
<name>C4R5H4_KOMPG</name>
<dbReference type="Proteomes" id="UP000000314">
    <property type="component" value="Chromosome 3"/>
</dbReference>
<dbReference type="InterPro" id="IPR011701">
    <property type="entry name" value="MFS"/>
</dbReference>
<dbReference type="Pfam" id="PF07690">
    <property type="entry name" value="MFS_1"/>
    <property type="match status" value="2"/>
</dbReference>
<evidence type="ECO:0000313" key="4">
    <source>
        <dbReference type="EMBL" id="CAY70810.1"/>
    </source>
</evidence>
<feature type="transmembrane region" description="Helical" evidence="2">
    <location>
        <begin position="255"/>
        <end position="280"/>
    </location>
</feature>
<dbReference type="PANTHER" id="PTHR23520:SF2">
    <property type="entry name" value="ABR173CP"/>
    <property type="match status" value="1"/>
</dbReference>
<organism evidence="4 5">
    <name type="scientific">Komagataella phaffii (strain GS115 / ATCC 20864)</name>
    <name type="common">Yeast</name>
    <name type="synonym">Pichia pastoris</name>
    <dbReference type="NCBI Taxonomy" id="644223"/>
    <lineage>
        <taxon>Eukaryota</taxon>
        <taxon>Fungi</taxon>
        <taxon>Dikarya</taxon>
        <taxon>Ascomycota</taxon>
        <taxon>Saccharomycotina</taxon>
        <taxon>Pichiomycetes</taxon>
        <taxon>Pichiales</taxon>
        <taxon>Pichiaceae</taxon>
        <taxon>Komagataella</taxon>
    </lineage>
</organism>
<sequence length="449" mass="49652">MILPLHHAHHQKVNGMIHLTKSLQQSNADIRLLWLSTFIRMASFGVTNQILTLYLKAINIEEAYIGWFMALTLVGDTILSYYLTWYSDHIGRRRVMIIGSLLMVIAGLTFSSTIENFYVLLLAAIVGVISPSGNDTGPFKSIEEACMAHMTPANHRPEIYAVHWLATAAGAALGSLMAGAYVDYFKSIGWKGAWSYRCGFYLYTFLAVAKFISILFLSKKCEASYVPPFGTESTPLLMVDEPIDSSKLSPKTRKILFKLLVCFMLDSFGYGFMTPAWVVYYFKITFKVSATFLGGLFFVNNILSSVAAIPSAWLAKLLGPISSSLYTQIPAGVAFIFVPVFEAQLPPSVIFLLINQMLSATDVVPRQVLLTTLIDPHELTKVLGTVNVGKTAARTIGPVFTGHLSSMGYLWVNYWISGGLLILSNILLGLQFKGVDREVLDKQAVIHDI</sequence>
<dbReference type="InterPro" id="IPR036259">
    <property type="entry name" value="MFS_trans_sf"/>
</dbReference>
<comment type="subcellular location">
    <subcellularLocation>
        <location evidence="1">Membrane</location>
        <topology evidence="1">Multi-pass membrane protein</topology>
    </subcellularLocation>
</comment>
<feature type="domain" description="Major facilitator superfamily (MFS) profile" evidence="3">
    <location>
        <begin position="29"/>
        <end position="436"/>
    </location>
</feature>
<feature type="transmembrane region" description="Helical" evidence="2">
    <location>
        <begin position="414"/>
        <end position="432"/>
    </location>
</feature>
<dbReference type="OMA" id="LGYGFMP"/>
<dbReference type="GeneID" id="8200453"/>
<dbReference type="RefSeq" id="XP_002492989.1">
    <property type="nucleotide sequence ID" value="XM_002492944.1"/>
</dbReference>
<dbReference type="GO" id="GO:0022857">
    <property type="term" value="F:transmembrane transporter activity"/>
    <property type="evidence" value="ECO:0007669"/>
    <property type="project" value="InterPro"/>
</dbReference>
<feature type="transmembrane region" description="Helical" evidence="2">
    <location>
        <begin position="117"/>
        <end position="133"/>
    </location>
</feature>
<dbReference type="GO" id="GO:0000329">
    <property type="term" value="C:fungal-type vacuole membrane"/>
    <property type="evidence" value="ECO:0007669"/>
    <property type="project" value="TreeGrafter"/>
</dbReference>
<dbReference type="InterPro" id="IPR020846">
    <property type="entry name" value="MFS_dom"/>
</dbReference>
<feature type="transmembrane region" description="Helical" evidence="2">
    <location>
        <begin position="325"/>
        <end position="345"/>
    </location>
</feature>
<dbReference type="HOGENOM" id="CLU_025894_2_0_1"/>
<feature type="transmembrane region" description="Helical" evidence="2">
    <location>
        <begin position="159"/>
        <end position="182"/>
    </location>
</feature>
<accession>C4R5H4</accession>
<dbReference type="InParanoid" id="C4R5H4"/>
<gene>
    <name evidence="4" type="ordered locus">PAS_chr3_0760</name>
</gene>
<evidence type="ECO:0000259" key="3">
    <source>
        <dbReference type="PROSITE" id="PS50850"/>
    </source>
</evidence>
<dbReference type="OrthoDB" id="10027823at2759"/>